<organism evidence="2 3">
    <name type="scientific">Bacillus thuringiensis subsp. finitimus</name>
    <dbReference type="NCBI Taxonomy" id="29337"/>
    <lineage>
        <taxon>Bacteria</taxon>
        <taxon>Bacillati</taxon>
        <taxon>Bacillota</taxon>
        <taxon>Bacilli</taxon>
        <taxon>Bacillales</taxon>
        <taxon>Bacillaceae</taxon>
        <taxon>Bacillus</taxon>
        <taxon>Bacillus cereus group</taxon>
    </lineage>
</organism>
<dbReference type="EMBL" id="NFEL01000047">
    <property type="protein sequence ID" value="OUA07172.1"/>
    <property type="molecule type" value="Genomic_DNA"/>
</dbReference>
<reference evidence="2 3" key="1">
    <citation type="submission" date="2016-10" db="EMBL/GenBank/DDBJ databases">
        <title>Comparative genomics of Bacillus thuringiensis reveals a path to pathogens against multiple invertebrate hosts.</title>
        <authorList>
            <person name="Zheng J."/>
            <person name="Gao Q."/>
            <person name="Liu H."/>
            <person name="Peng D."/>
            <person name="Ruan L."/>
            <person name="Sun M."/>
        </authorList>
    </citation>
    <scope>NUCLEOTIDE SEQUENCE [LARGE SCALE GENOMIC DNA]</scope>
    <source>
        <strain evidence="2">CTC</strain>
    </source>
</reference>
<protein>
    <submittedName>
        <fullName evidence="2">Homoserine dehydrogenase</fullName>
    </submittedName>
</protein>
<evidence type="ECO:0000313" key="3">
    <source>
        <dbReference type="Proteomes" id="UP000195030"/>
    </source>
</evidence>
<evidence type="ECO:0000256" key="1">
    <source>
        <dbReference type="SAM" id="Phobius"/>
    </source>
</evidence>
<dbReference type="AlphaFoldDB" id="A0A243GHE7"/>
<keyword evidence="1" id="KW-1133">Transmembrane helix</keyword>
<sequence>MKMIEFKSIIHSYKLKRKIAKDLYGKRDELTMLLNELNNMKSTVTSEKKKNNILSRLELIYQKMKLDKLYPLPVACNSKLLERLEKETLHTIEDGVNCLHYMLDMNYEKIKQYGSNTSRSFVPLSQSSICLADCICLTGFVLGLLGAISFGGFILSACSIT</sequence>
<gene>
    <name evidence="2" type="ORF">BK772_17055</name>
</gene>
<feature type="transmembrane region" description="Helical" evidence="1">
    <location>
        <begin position="129"/>
        <end position="155"/>
    </location>
</feature>
<comment type="caution">
    <text evidence="2">The sequence shown here is derived from an EMBL/GenBank/DDBJ whole genome shotgun (WGS) entry which is preliminary data.</text>
</comment>
<proteinExistence type="predicted"/>
<name>A0A243GHE7_BACTF</name>
<dbReference type="Proteomes" id="UP000195030">
    <property type="component" value="Unassembled WGS sequence"/>
</dbReference>
<evidence type="ECO:0000313" key="2">
    <source>
        <dbReference type="EMBL" id="OUA07172.1"/>
    </source>
</evidence>
<keyword evidence="1" id="KW-0472">Membrane</keyword>
<keyword evidence="1" id="KW-0812">Transmembrane</keyword>
<accession>A0A243GHE7</accession>